<comment type="caution">
    <text evidence="2">The sequence shown here is derived from an EMBL/GenBank/DDBJ whole genome shotgun (WGS) entry which is preliminary data.</text>
</comment>
<organism evidence="2 3">
    <name type="scientific">Ophiocordyceps sinensis</name>
    <dbReference type="NCBI Taxonomy" id="72228"/>
    <lineage>
        <taxon>Eukaryota</taxon>
        <taxon>Fungi</taxon>
        <taxon>Dikarya</taxon>
        <taxon>Ascomycota</taxon>
        <taxon>Pezizomycotina</taxon>
        <taxon>Sordariomycetes</taxon>
        <taxon>Hypocreomycetidae</taxon>
        <taxon>Hypocreales</taxon>
        <taxon>Ophiocordycipitaceae</taxon>
        <taxon>Ophiocordyceps</taxon>
    </lineage>
</organism>
<accession>A0A8H4PPJ5</accession>
<protein>
    <submittedName>
        <fullName evidence="2">Uncharacterized protein</fullName>
    </submittedName>
</protein>
<dbReference type="AlphaFoldDB" id="A0A8H4PPJ5"/>
<dbReference type="EMBL" id="JAAVMX010000005">
    <property type="protein sequence ID" value="KAF4508062.1"/>
    <property type="molecule type" value="Genomic_DNA"/>
</dbReference>
<reference evidence="2 3" key="1">
    <citation type="journal article" date="2020" name="Genome Biol. Evol.">
        <title>A new high-quality draft genome assembly of the Chinese cordyceps Ophiocordyceps sinensis.</title>
        <authorList>
            <person name="Shu R."/>
            <person name="Zhang J."/>
            <person name="Meng Q."/>
            <person name="Zhang H."/>
            <person name="Zhou G."/>
            <person name="Li M."/>
            <person name="Wu P."/>
            <person name="Zhao Y."/>
            <person name="Chen C."/>
            <person name="Qin Q."/>
        </authorList>
    </citation>
    <scope>NUCLEOTIDE SEQUENCE [LARGE SCALE GENOMIC DNA]</scope>
    <source>
        <strain evidence="2 3">IOZ07</strain>
    </source>
</reference>
<name>A0A8H4PPJ5_9HYPO</name>
<gene>
    <name evidence="2" type="ORF">G6O67_004491</name>
</gene>
<evidence type="ECO:0000313" key="3">
    <source>
        <dbReference type="Proteomes" id="UP000557566"/>
    </source>
</evidence>
<dbReference type="Proteomes" id="UP000557566">
    <property type="component" value="Unassembled WGS sequence"/>
</dbReference>
<feature type="region of interest" description="Disordered" evidence="1">
    <location>
        <begin position="60"/>
        <end position="87"/>
    </location>
</feature>
<proteinExistence type="predicted"/>
<keyword evidence="3" id="KW-1185">Reference proteome</keyword>
<evidence type="ECO:0000313" key="2">
    <source>
        <dbReference type="EMBL" id="KAF4508062.1"/>
    </source>
</evidence>
<feature type="compositionally biased region" description="Acidic residues" evidence="1">
    <location>
        <begin position="63"/>
        <end position="87"/>
    </location>
</feature>
<sequence>MRYCVLRPVNHSVAMRSLLSSCQTRTRRCSSGVSLLKYAEASWELSERVNISAAVSTGSALVDVEEDDHGDVEEDDHGESVDVDEDDEALLDVDDQEEDELGHPWSVKVARKEDTIPTTVSFNRGADSVDTDTELDADDVDEDVAELLLIVDVCSFDSEEDVEVSGGVLSRVKLAQGAPAPPVSALKF</sequence>
<evidence type="ECO:0000256" key="1">
    <source>
        <dbReference type="SAM" id="MobiDB-lite"/>
    </source>
</evidence>